<keyword evidence="5 7" id="KW-0450">Lipoyl</keyword>
<dbReference type="RefSeq" id="WP_273897540.1">
    <property type="nucleotide sequence ID" value="NZ_JAMDGS010000005.1"/>
</dbReference>
<dbReference type="PROSITE" id="PS50968">
    <property type="entry name" value="BIOTINYL_LIPOYL"/>
    <property type="match status" value="1"/>
</dbReference>
<dbReference type="Proteomes" id="UP001150531">
    <property type="component" value="Unassembled WGS sequence"/>
</dbReference>
<comment type="caution">
    <text evidence="10">The sequence shown here is derived from an EMBL/GenBank/DDBJ whole genome shotgun (WGS) entry which is preliminary data.</text>
</comment>
<evidence type="ECO:0000256" key="1">
    <source>
        <dbReference type="ARBA" id="ARBA00001938"/>
    </source>
</evidence>
<dbReference type="InterPro" id="IPR000089">
    <property type="entry name" value="Biotin_lipoyl"/>
</dbReference>
<evidence type="ECO:0000259" key="9">
    <source>
        <dbReference type="PROSITE" id="PS51826"/>
    </source>
</evidence>
<name>A0ABT5PL99_9PSED</name>
<feature type="domain" description="Lipoyl-binding" evidence="8">
    <location>
        <begin position="3"/>
        <end position="78"/>
    </location>
</feature>
<dbReference type="EMBL" id="JAMDGS010000005">
    <property type="protein sequence ID" value="MDD1124671.1"/>
    <property type="molecule type" value="Genomic_DNA"/>
</dbReference>
<dbReference type="Gene3D" id="3.30.559.10">
    <property type="entry name" value="Chloramphenicol acetyltransferase-like domain"/>
    <property type="match status" value="1"/>
</dbReference>
<accession>A0ABT5PL99</accession>
<dbReference type="Pfam" id="PF02817">
    <property type="entry name" value="E3_binding"/>
    <property type="match status" value="1"/>
</dbReference>
<dbReference type="Gene3D" id="4.10.320.10">
    <property type="entry name" value="E3-binding domain"/>
    <property type="match status" value="1"/>
</dbReference>
<proteinExistence type="inferred from homology"/>
<dbReference type="InterPro" id="IPR001078">
    <property type="entry name" value="2-oxoacid_DH_actylTfrase"/>
</dbReference>
<protein>
    <recommendedName>
        <fullName evidence="7">Dihydrolipoamide acetyltransferase component of pyruvate dehydrogenase complex</fullName>
        <ecNumber evidence="7">2.3.1.-</ecNumber>
    </recommendedName>
</protein>
<organism evidence="10 11">
    <name type="scientific">Pseudomonas aphyarum</name>
    <dbReference type="NCBI Taxonomy" id="2942629"/>
    <lineage>
        <taxon>Bacteria</taxon>
        <taxon>Pseudomonadati</taxon>
        <taxon>Pseudomonadota</taxon>
        <taxon>Gammaproteobacteria</taxon>
        <taxon>Pseudomonadales</taxon>
        <taxon>Pseudomonadaceae</taxon>
        <taxon>Pseudomonas</taxon>
    </lineage>
</organism>
<dbReference type="InterPro" id="IPR036625">
    <property type="entry name" value="E3-bd_dom_sf"/>
</dbReference>
<evidence type="ECO:0000256" key="6">
    <source>
        <dbReference type="ARBA" id="ARBA00023315"/>
    </source>
</evidence>
<evidence type="ECO:0000256" key="4">
    <source>
        <dbReference type="ARBA" id="ARBA00022679"/>
    </source>
</evidence>
<dbReference type="EC" id="2.3.1.-" evidence="7"/>
<gene>
    <name evidence="10" type="ORF">M5G18_08710</name>
</gene>
<dbReference type="Pfam" id="PF00364">
    <property type="entry name" value="Biotin_lipoyl"/>
    <property type="match status" value="1"/>
</dbReference>
<dbReference type="Pfam" id="PF00198">
    <property type="entry name" value="2-oxoacid_dh"/>
    <property type="match status" value="1"/>
</dbReference>
<dbReference type="InterPro" id="IPR050743">
    <property type="entry name" value="2-oxoacid_DH_E2_comp"/>
</dbReference>
<evidence type="ECO:0000259" key="8">
    <source>
        <dbReference type="PROSITE" id="PS50968"/>
    </source>
</evidence>
<dbReference type="PROSITE" id="PS51826">
    <property type="entry name" value="PSBD"/>
    <property type="match status" value="1"/>
</dbReference>
<reference evidence="10" key="1">
    <citation type="submission" date="2022-05" db="EMBL/GenBank/DDBJ databases">
        <title>Novel Pseudomonas spp. Isolated from a Rainbow Trout Aquaculture Facility.</title>
        <authorList>
            <person name="Testerman T."/>
            <person name="Graf J."/>
        </authorList>
    </citation>
    <scope>NUCLEOTIDE SEQUENCE</scope>
    <source>
        <strain evidence="10">ID386</strain>
    </source>
</reference>
<dbReference type="Gene3D" id="2.40.50.100">
    <property type="match status" value="1"/>
</dbReference>
<evidence type="ECO:0000256" key="5">
    <source>
        <dbReference type="ARBA" id="ARBA00022823"/>
    </source>
</evidence>
<evidence type="ECO:0000256" key="3">
    <source>
        <dbReference type="ARBA" id="ARBA00011484"/>
    </source>
</evidence>
<feature type="domain" description="Peripheral subunit-binding (PSBD)" evidence="9">
    <location>
        <begin position="139"/>
        <end position="176"/>
    </location>
</feature>
<dbReference type="CDD" id="cd06849">
    <property type="entry name" value="lipoyl_domain"/>
    <property type="match status" value="1"/>
</dbReference>
<sequence>MGTHVIKMPDIGEGIAEVELSQWHVKVGDLVVEDQVLADVMTDKAMVDIPSPVHGKVIALGGQPGEVMAVGSILISIEVEGAGNLKESDKPAPVAAKETPVAAKVEAVVESKPAGAAPRPAAAVCQGPMVAREADERPLASPAVRKHALDLGIQLRLVRGSGPAGRVLHEDLDAYLAQGQSNASAPVAAAYAQRNDEEQIQVIGMRRKIAQRMQDATQRAAHFSYVEEIDVTAIEELRAHLNEKHGASRGKLTLLPFLVRALIVALRDFPQMNARYDDEAQVITRLGAVHVGVATQSDVGLMVPVVRHAEARSLWDSAAEISRLANAARNGKASRDELSGSTITLTSLGALGGIVSTPVLNLPEVAIVGVNKIVERPMVVKGQVVIRKMMNLSSSFDHRVVDGMDAALFIQAIRGLLEQPATLFVE</sequence>
<dbReference type="SUPFAM" id="SSF51230">
    <property type="entry name" value="Single hybrid motif"/>
    <property type="match status" value="1"/>
</dbReference>
<dbReference type="SUPFAM" id="SSF47005">
    <property type="entry name" value="Peripheral subunit-binding domain of 2-oxo acid dehydrogenase complex"/>
    <property type="match status" value="1"/>
</dbReference>
<comment type="cofactor">
    <cofactor evidence="1 7">
        <name>(R)-lipoate</name>
        <dbReference type="ChEBI" id="CHEBI:83088"/>
    </cofactor>
</comment>
<dbReference type="InterPro" id="IPR023213">
    <property type="entry name" value="CAT-like_dom_sf"/>
</dbReference>
<comment type="similarity">
    <text evidence="2 7">Belongs to the 2-oxoacid dehydrogenase family.</text>
</comment>
<keyword evidence="11" id="KW-1185">Reference proteome</keyword>
<keyword evidence="4 7" id="KW-0808">Transferase</keyword>
<dbReference type="SUPFAM" id="SSF52777">
    <property type="entry name" value="CoA-dependent acyltransferases"/>
    <property type="match status" value="1"/>
</dbReference>
<evidence type="ECO:0000256" key="7">
    <source>
        <dbReference type="RuleBase" id="RU003423"/>
    </source>
</evidence>
<comment type="subunit">
    <text evidence="3">Forms a 24-polypeptide structural core with octahedral symmetry.</text>
</comment>
<evidence type="ECO:0000256" key="2">
    <source>
        <dbReference type="ARBA" id="ARBA00007317"/>
    </source>
</evidence>
<evidence type="ECO:0000313" key="10">
    <source>
        <dbReference type="EMBL" id="MDD1124671.1"/>
    </source>
</evidence>
<dbReference type="PANTHER" id="PTHR43178:SF5">
    <property type="entry name" value="LIPOAMIDE ACYLTRANSFERASE COMPONENT OF BRANCHED-CHAIN ALPHA-KETO ACID DEHYDROGENASE COMPLEX, MITOCHONDRIAL"/>
    <property type="match status" value="1"/>
</dbReference>
<dbReference type="InterPro" id="IPR004167">
    <property type="entry name" value="PSBD"/>
</dbReference>
<dbReference type="InterPro" id="IPR011053">
    <property type="entry name" value="Single_hybrid_motif"/>
</dbReference>
<dbReference type="PANTHER" id="PTHR43178">
    <property type="entry name" value="DIHYDROLIPOAMIDE ACETYLTRANSFERASE COMPONENT OF PYRUVATE DEHYDROGENASE COMPLEX"/>
    <property type="match status" value="1"/>
</dbReference>
<evidence type="ECO:0000313" key="11">
    <source>
        <dbReference type="Proteomes" id="UP001150531"/>
    </source>
</evidence>
<keyword evidence="6 7" id="KW-0012">Acyltransferase</keyword>